<keyword evidence="1" id="KW-1133">Transmembrane helix</keyword>
<dbReference type="GO" id="GO:0005886">
    <property type="term" value="C:plasma membrane"/>
    <property type="evidence" value="ECO:0007669"/>
    <property type="project" value="TreeGrafter"/>
</dbReference>
<sequence>MPCLFGTVTSFVVPLPVTEGISLLQNREFDWTGLGEIQIVKVESEPNSTASESGTETETTEQTGNNVALFSTPEITKYLRRMSRWAAFWAAFTIIGHVLLWPVPMFGARMVFSKSFFVAWVVISLIWLWCTLVVAIFYPLVDGGLQQMWAVITRKGAIRKREVKNGGGENPTPDESAVEVGVVTKA</sequence>
<dbReference type="PANTHER" id="PTHR46154">
    <property type="match status" value="1"/>
</dbReference>
<accession>A0A7R7XUP2</accession>
<dbReference type="AlphaFoldDB" id="A0A7R7XUP2"/>
<proteinExistence type="predicted"/>
<feature type="transmembrane region" description="Helical" evidence="1">
    <location>
        <begin position="116"/>
        <end position="138"/>
    </location>
</feature>
<dbReference type="InterPro" id="IPR031155">
    <property type="entry name" value="DUR"/>
</dbReference>
<keyword evidence="3" id="KW-1185">Reference proteome</keyword>
<dbReference type="GO" id="GO:0015204">
    <property type="term" value="F:urea transmembrane transporter activity"/>
    <property type="evidence" value="ECO:0007669"/>
    <property type="project" value="InterPro"/>
</dbReference>
<dbReference type="GeneID" id="64978077"/>
<organism evidence="2 3">
    <name type="scientific">Aspergillus puulaauensis</name>
    <dbReference type="NCBI Taxonomy" id="1220207"/>
    <lineage>
        <taxon>Eukaryota</taxon>
        <taxon>Fungi</taxon>
        <taxon>Dikarya</taxon>
        <taxon>Ascomycota</taxon>
        <taxon>Pezizomycotina</taxon>
        <taxon>Eurotiomycetes</taxon>
        <taxon>Eurotiomycetidae</taxon>
        <taxon>Eurotiales</taxon>
        <taxon>Aspergillaceae</taxon>
        <taxon>Aspergillus</taxon>
    </lineage>
</organism>
<dbReference type="OrthoDB" id="6132759at2759"/>
<dbReference type="RefSeq" id="XP_041560266.1">
    <property type="nucleotide sequence ID" value="XM_041694436.1"/>
</dbReference>
<dbReference type="PANTHER" id="PTHR46154:SF1">
    <property type="entry name" value="ACTIVE TRANSPORTER, PUTATIVE (AFU_ORTHOLOGUE AFUA_1G17570)-RELATED"/>
    <property type="match status" value="1"/>
</dbReference>
<keyword evidence="1" id="KW-0812">Transmembrane</keyword>
<evidence type="ECO:0000256" key="1">
    <source>
        <dbReference type="SAM" id="Phobius"/>
    </source>
</evidence>
<evidence type="ECO:0000313" key="2">
    <source>
        <dbReference type="EMBL" id="BCS28080.1"/>
    </source>
</evidence>
<reference evidence="2" key="1">
    <citation type="submission" date="2021-01" db="EMBL/GenBank/DDBJ databases">
        <authorList>
            <consortium name="Aspergillus puulaauensis MK2 genome sequencing consortium"/>
            <person name="Kazuki M."/>
            <person name="Futagami T."/>
        </authorList>
    </citation>
    <scope>NUCLEOTIDE SEQUENCE</scope>
    <source>
        <strain evidence="2">MK2</strain>
    </source>
</reference>
<name>A0A7R7XUP2_9EURO</name>
<reference evidence="2" key="2">
    <citation type="submission" date="2021-02" db="EMBL/GenBank/DDBJ databases">
        <title>Aspergillus puulaauensis MK2 genome sequence.</title>
        <authorList>
            <person name="Futagami T."/>
            <person name="Mori K."/>
            <person name="Kadooka C."/>
            <person name="Tanaka T."/>
        </authorList>
    </citation>
    <scope>NUCLEOTIDE SEQUENCE</scope>
    <source>
        <strain evidence="2">MK2</strain>
    </source>
</reference>
<dbReference type="KEGG" id="apuu:APUU_61128A"/>
<gene>
    <name evidence="2" type="ORF">APUU_61128A</name>
</gene>
<dbReference type="Proteomes" id="UP000654913">
    <property type="component" value="Chromosome 6"/>
</dbReference>
<keyword evidence="1" id="KW-0472">Membrane</keyword>
<dbReference type="EMBL" id="AP024448">
    <property type="protein sequence ID" value="BCS28080.1"/>
    <property type="molecule type" value="Genomic_DNA"/>
</dbReference>
<protein>
    <submittedName>
        <fullName evidence="2">Uncharacterized protein</fullName>
    </submittedName>
</protein>
<evidence type="ECO:0000313" key="3">
    <source>
        <dbReference type="Proteomes" id="UP000654913"/>
    </source>
</evidence>
<feature type="transmembrane region" description="Helical" evidence="1">
    <location>
        <begin position="85"/>
        <end position="104"/>
    </location>
</feature>